<name>A0AAV3RLJ1_LITER</name>
<feature type="compositionally biased region" description="Basic residues" evidence="1">
    <location>
        <begin position="46"/>
        <end position="58"/>
    </location>
</feature>
<reference evidence="2 3" key="1">
    <citation type="submission" date="2024-01" db="EMBL/GenBank/DDBJ databases">
        <title>The complete chloroplast genome sequence of Lithospermum erythrorhizon: insights into the phylogenetic relationship among Boraginaceae species and the maternal lineages of purple gromwells.</title>
        <authorList>
            <person name="Okada T."/>
            <person name="Watanabe K."/>
        </authorList>
    </citation>
    <scope>NUCLEOTIDE SEQUENCE [LARGE SCALE GENOMIC DNA]</scope>
</reference>
<keyword evidence="3" id="KW-1185">Reference proteome</keyword>
<organism evidence="2 3">
    <name type="scientific">Lithospermum erythrorhizon</name>
    <name type="common">Purple gromwell</name>
    <name type="synonym">Lithospermum officinale var. erythrorhizon</name>
    <dbReference type="NCBI Taxonomy" id="34254"/>
    <lineage>
        <taxon>Eukaryota</taxon>
        <taxon>Viridiplantae</taxon>
        <taxon>Streptophyta</taxon>
        <taxon>Embryophyta</taxon>
        <taxon>Tracheophyta</taxon>
        <taxon>Spermatophyta</taxon>
        <taxon>Magnoliopsida</taxon>
        <taxon>eudicotyledons</taxon>
        <taxon>Gunneridae</taxon>
        <taxon>Pentapetalae</taxon>
        <taxon>asterids</taxon>
        <taxon>lamiids</taxon>
        <taxon>Boraginales</taxon>
        <taxon>Boraginaceae</taxon>
        <taxon>Boraginoideae</taxon>
        <taxon>Lithospermeae</taxon>
        <taxon>Lithospermum</taxon>
    </lineage>
</organism>
<accession>A0AAV3RLJ1</accession>
<feature type="compositionally biased region" description="Basic and acidic residues" evidence="1">
    <location>
        <begin position="1"/>
        <end position="16"/>
    </location>
</feature>
<comment type="caution">
    <text evidence="2">The sequence shown here is derived from an EMBL/GenBank/DDBJ whole genome shotgun (WGS) entry which is preliminary data.</text>
</comment>
<sequence>MKGGEWKLVDTSRKEASPVTIAPATTSTSSAGKRRAPEEGRPKAFAPRRKQIAHRPKRVERVTISEDSPSASSPPPLAPAVNVDIPSPTSLQEMPLFPSSSLPEDGADSGSKVSVGYSTNFLNLPYMLPGGLRVIEDSTLWKKPHAFQATRPLILELVAKDFDEVHDPMEVEASITPYFIKALNTNHSLAHRSDALDNARVEACEGERALRLQVQELTQKNEDLKGDKENFKGGNEKLKNHSRHDLEGAKGGPRSMHTRGGEARSLTHLLHKGGS</sequence>
<dbReference type="AlphaFoldDB" id="A0AAV3RLJ1"/>
<protein>
    <submittedName>
        <fullName evidence="2">Uncharacterized protein</fullName>
    </submittedName>
</protein>
<gene>
    <name evidence="2" type="ORF">LIER_30007</name>
</gene>
<dbReference type="Proteomes" id="UP001454036">
    <property type="component" value="Unassembled WGS sequence"/>
</dbReference>
<proteinExistence type="predicted"/>
<evidence type="ECO:0000313" key="2">
    <source>
        <dbReference type="EMBL" id="GAA0179710.1"/>
    </source>
</evidence>
<dbReference type="EMBL" id="BAABME010010544">
    <property type="protein sequence ID" value="GAA0179710.1"/>
    <property type="molecule type" value="Genomic_DNA"/>
</dbReference>
<evidence type="ECO:0000256" key="1">
    <source>
        <dbReference type="SAM" id="MobiDB-lite"/>
    </source>
</evidence>
<feature type="region of interest" description="Disordered" evidence="1">
    <location>
        <begin position="221"/>
        <end position="275"/>
    </location>
</feature>
<evidence type="ECO:0000313" key="3">
    <source>
        <dbReference type="Proteomes" id="UP001454036"/>
    </source>
</evidence>
<feature type="compositionally biased region" description="Basic and acidic residues" evidence="1">
    <location>
        <begin position="221"/>
        <end position="248"/>
    </location>
</feature>
<feature type="compositionally biased region" description="Low complexity" evidence="1">
    <location>
        <begin position="17"/>
        <end position="31"/>
    </location>
</feature>
<feature type="region of interest" description="Disordered" evidence="1">
    <location>
        <begin position="1"/>
        <end position="90"/>
    </location>
</feature>